<proteinExistence type="predicted"/>
<evidence type="ECO:0000256" key="6">
    <source>
        <dbReference type="SAM" id="Coils"/>
    </source>
</evidence>
<dbReference type="GO" id="GO:0050660">
    <property type="term" value="F:flavin adenine dinucleotide binding"/>
    <property type="evidence" value="ECO:0007669"/>
    <property type="project" value="UniProtKB-UniRule"/>
</dbReference>
<dbReference type="EC" id="2.1.1.148" evidence="5"/>
<name>A0A6J4SYD0_9ACTN</name>
<sequence length="273" mass="30988">MTTTPPLHEPARMRETSPTVFLLARPAVDLDQMRAYLEDVGGDSWLDRRTASKETVNAGELLVEFGGRACYRSWEPGLNPNVRRTRTDQGEYFENILRSAHGSVLEHANYSFALRNVSRVATHEIVRHRAGAAYSQESLRYVRLTDIGFRVPPVLEPLRNQVVELVERLEEFQVEAAEALDLDDDAIPFSVKKEVTSALRRLAPIGLSTDIIVTMNVRTLRHVIEMRTAPGAEEELRLIFGQLAELMVREAPGLFQDFERLEDGSWVPEHRKV</sequence>
<dbReference type="PANTHER" id="PTHR34934">
    <property type="entry name" value="FLAVIN-DEPENDENT THYMIDYLATE SYNTHASE"/>
    <property type="match status" value="1"/>
</dbReference>
<dbReference type="GO" id="GO:0006231">
    <property type="term" value="P:dTMP biosynthetic process"/>
    <property type="evidence" value="ECO:0007669"/>
    <property type="project" value="UniProtKB-UniRule"/>
</dbReference>
<dbReference type="CDD" id="cd20175">
    <property type="entry name" value="ThyX"/>
    <property type="match status" value="1"/>
</dbReference>
<dbReference type="GO" id="GO:0070402">
    <property type="term" value="F:NADPH binding"/>
    <property type="evidence" value="ECO:0007669"/>
    <property type="project" value="TreeGrafter"/>
</dbReference>
<keyword evidence="6" id="KW-0175">Coiled coil</keyword>
<dbReference type="GO" id="GO:0004799">
    <property type="term" value="F:thymidylate synthase activity"/>
    <property type="evidence" value="ECO:0007669"/>
    <property type="project" value="TreeGrafter"/>
</dbReference>
<organism evidence="7">
    <name type="scientific">uncultured Solirubrobacterales bacterium</name>
    <dbReference type="NCBI Taxonomy" id="768556"/>
    <lineage>
        <taxon>Bacteria</taxon>
        <taxon>Bacillati</taxon>
        <taxon>Actinomycetota</taxon>
        <taxon>Thermoleophilia</taxon>
        <taxon>Solirubrobacterales</taxon>
        <taxon>environmental samples</taxon>
    </lineage>
</organism>
<dbReference type="InterPro" id="IPR036098">
    <property type="entry name" value="Thymidylate_synthase_ThyX_sf"/>
</dbReference>
<accession>A0A6J4SYD0</accession>
<keyword evidence="1 7" id="KW-0489">Methyltransferase</keyword>
<evidence type="ECO:0000256" key="2">
    <source>
        <dbReference type="ARBA" id="ARBA00022630"/>
    </source>
</evidence>
<dbReference type="PROSITE" id="PS51331">
    <property type="entry name" value="THYX"/>
    <property type="match status" value="1"/>
</dbReference>
<evidence type="ECO:0000256" key="5">
    <source>
        <dbReference type="NCBIfam" id="TIGR02170"/>
    </source>
</evidence>
<dbReference type="AlphaFoldDB" id="A0A6J4SYD0"/>
<dbReference type="Pfam" id="PF02511">
    <property type="entry name" value="Thy1"/>
    <property type="match status" value="1"/>
</dbReference>
<dbReference type="GO" id="GO:0032259">
    <property type="term" value="P:methylation"/>
    <property type="evidence" value="ECO:0007669"/>
    <property type="project" value="UniProtKB-KW"/>
</dbReference>
<keyword evidence="4" id="KW-0274">FAD</keyword>
<dbReference type="Gene3D" id="6.10.140.450">
    <property type="match status" value="1"/>
</dbReference>
<evidence type="ECO:0000256" key="3">
    <source>
        <dbReference type="ARBA" id="ARBA00022727"/>
    </source>
</evidence>
<dbReference type="SUPFAM" id="SSF69796">
    <property type="entry name" value="Thymidylate synthase-complementing protein Thy1"/>
    <property type="match status" value="1"/>
</dbReference>
<dbReference type="NCBIfam" id="TIGR02170">
    <property type="entry name" value="thyX"/>
    <property type="match status" value="1"/>
</dbReference>
<dbReference type="Gene3D" id="3.30.70.3180">
    <property type="match status" value="2"/>
</dbReference>
<gene>
    <name evidence="7" type="ORF">AVDCRST_MAG17-1867</name>
</gene>
<keyword evidence="2" id="KW-0285">Flavoprotein</keyword>
<protein>
    <recommendedName>
        <fullName evidence="5">FAD-dependent thymidylate synthase</fullName>
        <ecNumber evidence="5">2.1.1.148</ecNumber>
    </recommendedName>
</protein>
<dbReference type="InterPro" id="IPR003669">
    <property type="entry name" value="Thymidylate_synthase_ThyX"/>
</dbReference>
<evidence type="ECO:0000256" key="4">
    <source>
        <dbReference type="ARBA" id="ARBA00022827"/>
    </source>
</evidence>
<evidence type="ECO:0000313" key="7">
    <source>
        <dbReference type="EMBL" id="CAA9509023.1"/>
    </source>
</evidence>
<dbReference type="GO" id="GO:0050797">
    <property type="term" value="F:thymidylate synthase (FAD) activity"/>
    <property type="evidence" value="ECO:0007669"/>
    <property type="project" value="UniProtKB-UniRule"/>
</dbReference>
<reference evidence="7" key="1">
    <citation type="submission" date="2020-02" db="EMBL/GenBank/DDBJ databases">
        <authorList>
            <person name="Meier V. D."/>
        </authorList>
    </citation>
    <scope>NUCLEOTIDE SEQUENCE</scope>
    <source>
        <strain evidence="7">AVDCRST_MAG17</strain>
    </source>
</reference>
<dbReference type="PANTHER" id="PTHR34934:SF1">
    <property type="entry name" value="FLAVIN-DEPENDENT THYMIDYLATE SYNTHASE"/>
    <property type="match status" value="1"/>
</dbReference>
<dbReference type="EMBL" id="CADCVV010000142">
    <property type="protein sequence ID" value="CAA9509023.1"/>
    <property type="molecule type" value="Genomic_DNA"/>
</dbReference>
<keyword evidence="3" id="KW-0545">Nucleotide biosynthesis</keyword>
<feature type="coiled-coil region" evidence="6">
    <location>
        <begin position="155"/>
        <end position="182"/>
    </location>
</feature>
<evidence type="ECO:0000256" key="1">
    <source>
        <dbReference type="ARBA" id="ARBA00022603"/>
    </source>
</evidence>
<keyword evidence="7" id="KW-0808">Transferase</keyword>